<dbReference type="Pfam" id="PF04734">
    <property type="entry name" value="Ceramidase_alk"/>
    <property type="match status" value="1"/>
</dbReference>
<evidence type="ECO:0000313" key="2">
    <source>
        <dbReference type="EMBL" id="MFD2034384.1"/>
    </source>
</evidence>
<dbReference type="Proteomes" id="UP001597361">
    <property type="component" value="Unassembled WGS sequence"/>
</dbReference>
<feature type="domain" description="Neutral/alkaline non-lysosomal ceramidase N-terminal" evidence="1">
    <location>
        <begin position="59"/>
        <end position="252"/>
    </location>
</feature>
<gene>
    <name evidence="2" type="ORF">ACFSKL_06255</name>
</gene>
<proteinExistence type="predicted"/>
<reference evidence="3" key="1">
    <citation type="journal article" date="2019" name="Int. J. Syst. Evol. Microbiol.">
        <title>The Global Catalogue of Microorganisms (GCM) 10K type strain sequencing project: providing services to taxonomists for standard genome sequencing and annotation.</title>
        <authorList>
            <consortium name="The Broad Institute Genomics Platform"/>
            <consortium name="The Broad Institute Genome Sequencing Center for Infectious Disease"/>
            <person name="Wu L."/>
            <person name="Ma J."/>
        </authorList>
    </citation>
    <scope>NUCLEOTIDE SEQUENCE [LARGE SCALE GENOMIC DNA]</scope>
    <source>
        <strain evidence="3">CGMCC 1.15180</strain>
    </source>
</reference>
<accession>A0ABW4VI90</accession>
<sequence>MLQKTLSTIFIVLFAIALLGVLLTSTIDRSDYKTKAYYLETISKLQDLKPDSSEGDSWLVGWSKINATPAEPANLVGYAPRGNYDFVLDSSFVRALVIGNGMQNVAILNYELLIVHPYLADRIKQRIENENLPIDFIYFTATHTHSGIGGYIPGLMGKVAFGGYDESIVNMLEQKTLEGLQNALESQDSASVSFQVSLTDSLVYNRFVHEDPVDPYIRQLVFRKSTGEKATFLTYSAHPTTLAVKFMGLSGDYPHYLMDKFETGLYDFALFAAGTVGSQGPSRTGNQPEHTKAFAEAVFQQAISNVEEEETVDRKKIGFTRLPVALREAQYRLGKNIRLQPWVFESAFGESNAHFDAVLIGNTLLISSSGEVSGTFMQDWEKLAKSRGLNLMVTTFNGGYIGYITPDAYYDYEYHEVRSMNWYGPYNGTYFIELVNGLIGKDW</sequence>
<dbReference type="InterPro" id="IPR031329">
    <property type="entry name" value="NEUT/ALK_ceramidase_N"/>
</dbReference>
<comment type="caution">
    <text evidence="2">The sequence shown here is derived from an EMBL/GenBank/DDBJ whole genome shotgun (WGS) entry which is preliminary data.</text>
</comment>
<dbReference type="RefSeq" id="WP_376884467.1">
    <property type="nucleotide sequence ID" value="NZ_JBHUHR010000015.1"/>
</dbReference>
<protein>
    <submittedName>
        <fullName evidence="2">Neutral/alkaline non-lysosomal ceramidase N-terminal domain-containing protein</fullName>
    </submittedName>
</protein>
<dbReference type="EMBL" id="JBHUHR010000015">
    <property type="protein sequence ID" value="MFD2034384.1"/>
    <property type="molecule type" value="Genomic_DNA"/>
</dbReference>
<evidence type="ECO:0000259" key="1">
    <source>
        <dbReference type="Pfam" id="PF04734"/>
    </source>
</evidence>
<evidence type="ECO:0000313" key="3">
    <source>
        <dbReference type="Proteomes" id="UP001597361"/>
    </source>
</evidence>
<name>A0ABW4VI90_9BACT</name>
<organism evidence="2 3">
    <name type="scientific">Belliella marina</name>
    <dbReference type="NCBI Taxonomy" id="1644146"/>
    <lineage>
        <taxon>Bacteria</taxon>
        <taxon>Pseudomonadati</taxon>
        <taxon>Bacteroidota</taxon>
        <taxon>Cytophagia</taxon>
        <taxon>Cytophagales</taxon>
        <taxon>Cyclobacteriaceae</taxon>
        <taxon>Belliella</taxon>
    </lineage>
</organism>
<keyword evidence="3" id="KW-1185">Reference proteome</keyword>